<evidence type="ECO:0000256" key="2">
    <source>
        <dbReference type="ARBA" id="ARBA00011738"/>
    </source>
</evidence>
<evidence type="ECO:0000256" key="5">
    <source>
        <dbReference type="ARBA" id="ARBA00022741"/>
    </source>
</evidence>
<evidence type="ECO:0000256" key="4">
    <source>
        <dbReference type="ARBA" id="ARBA00022598"/>
    </source>
</evidence>
<evidence type="ECO:0000313" key="13">
    <source>
        <dbReference type="EMBL" id="MCP2166636.1"/>
    </source>
</evidence>
<dbReference type="EC" id="6.1.1.21" evidence="10"/>
<keyword evidence="14" id="KW-1185">Reference proteome</keyword>
<feature type="binding site" evidence="11">
    <location>
        <begin position="82"/>
        <end position="84"/>
    </location>
    <ligand>
        <name>L-histidine</name>
        <dbReference type="ChEBI" id="CHEBI:57595"/>
    </ligand>
</feature>
<feature type="binding site" evidence="11">
    <location>
        <position position="127"/>
    </location>
    <ligand>
        <name>L-histidine</name>
        <dbReference type="ChEBI" id="CHEBI:57595"/>
    </ligand>
</feature>
<feature type="domain" description="Aminoacyl-transfer RNA synthetases class-II family profile" evidence="12">
    <location>
        <begin position="23"/>
        <end position="332"/>
    </location>
</feature>
<keyword evidence="6 10" id="KW-0067">ATP-binding</keyword>
<evidence type="ECO:0000256" key="1">
    <source>
        <dbReference type="ARBA" id="ARBA00008226"/>
    </source>
</evidence>
<dbReference type="InterPro" id="IPR006195">
    <property type="entry name" value="aa-tRNA-synth_II"/>
</dbReference>
<dbReference type="EMBL" id="JAMTCK010000007">
    <property type="protein sequence ID" value="MCP2166636.1"/>
    <property type="molecule type" value="Genomic_DNA"/>
</dbReference>
<evidence type="ECO:0000256" key="3">
    <source>
        <dbReference type="ARBA" id="ARBA00022490"/>
    </source>
</evidence>
<dbReference type="GO" id="GO:0004821">
    <property type="term" value="F:histidine-tRNA ligase activity"/>
    <property type="evidence" value="ECO:0007669"/>
    <property type="project" value="UniProtKB-UniRule"/>
</dbReference>
<feature type="binding site" evidence="11">
    <location>
        <position position="113"/>
    </location>
    <ligand>
        <name>L-histidine</name>
        <dbReference type="ChEBI" id="CHEBI:57595"/>
    </ligand>
</feature>
<sequence>MTTFSAPKGIPDYFPPASSAFLAVRETLAASAQRAGYGYVELPIFEDTALFARGVGESTDVVSKEMYTFADRGGRSVTLRPEGTAGVMRGVIEHGLDRGQLPVKLYYAGPFFRYERPQAGRYRQLQQVGVEAIGVDDPALDAEVIAIGDAAYRALGLTGYRLELTSLGDAACRPAYREKLQSFLRDLPLDEATRQRAELNPLRVLDDKRPEMRELLADAPLMVDHLCPACREHYEQVKGYLNDLGVKFTENPRMVRGLDYYTKTTFEFVHDGLGAQSGIGGGGRYDGLMAELGGQPLSGVGYGLGVDRILLACQAEGLTVGDAARCEVYCVPLGEAAKARLVALAGQLRQAGVRVDLAYGGKGLKGAMKAADRSGARLALVLGERDLAEGALQLKELGSGEQRSVPLVDAVTTVREAVDLLRANGGNPSGGKDSAR</sequence>
<dbReference type="InterPro" id="IPR045864">
    <property type="entry name" value="aa-tRNA-synth_II/BPL/LPL"/>
</dbReference>
<dbReference type="HAMAP" id="MF_00127">
    <property type="entry name" value="His_tRNA_synth"/>
    <property type="match status" value="1"/>
</dbReference>
<feature type="binding site" evidence="11">
    <location>
        <position position="131"/>
    </location>
    <ligand>
        <name>L-histidine</name>
        <dbReference type="ChEBI" id="CHEBI:57595"/>
    </ligand>
</feature>
<keyword evidence="3 10" id="KW-0963">Cytoplasm</keyword>
<protein>
    <recommendedName>
        <fullName evidence="10">Histidine--tRNA ligase</fullName>
        <ecNumber evidence="10">6.1.1.21</ecNumber>
    </recommendedName>
    <alternativeName>
        <fullName evidence="10">Histidyl-tRNA synthetase</fullName>
        <shortName evidence="10">HisRS</shortName>
    </alternativeName>
</protein>
<keyword evidence="7 10" id="KW-0648">Protein biosynthesis</keyword>
<dbReference type="Gene3D" id="3.40.50.800">
    <property type="entry name" value="Anticodon-binding domain"/>
    <property type="match status" value="1"/>
</dbReference>
<accession>A0AAE3GEA7</accession>
<gene>
    <name evidence="10" type="primary">hisS</name>
    <name evidence="13" type="ORF">LX83_003504</name>
</gene>
<dbReference type="InterPro" id="IPR041715">
    <property type="entry name" value="HisRS-like_core"/>
</dbReference>
<dbReference type="InterPro" id="IPR004516">
    <property type="entry name" value="HisRS/HisZ"/>
</dbReference>
<dbReference type="CDD" id="cd00773">
    <property type="entry name" value="HisRS-like_core"/>
    <property type="match status" value="1"/>
</dbReference>
<feature type="binding site" evidence="11">
    <location>
        <begin position="260"/>
        <end position="261"/>
    </location>
    <ligand>
        <name>L-histidine</name>
        <dbReference type="ChEBI" id="CHEBI:57595"/>
    </ligand>
</feature>
<evidence type="ECO:0000259" key="12">
    <source>
        <dbReference type="PROSITE" id="PS50862"/>
    </source>
</evidence>
<dbReference type="Pfam" id="PF13393">
    <property type="entry name" value="tRNA-synt_His"/>
    <property type="match status" value="1"/>
</dbReference>
<keyword evidence="5 10" id="KW-0547">Nucleotide-binding</keyword>
<dbReference type="GO" id="GO:0005737">
    <property type="term" value="C:cytoplasm"/>
    <property type="evidence" value="ECO:0007669"/>
    <property type="project" value="UniProtKB-SubCell"/>
</dbReference>
<evidence type="ECO:0000256" key="9">
    <source>
        <dbReference type="ARBA" id="ARBA00047639"/>
    </source>
</evidence>
<evidence type="ECO:0000256" key="8">
    <source>
        <dbReference type="ARBA" id="ARBA00023146"/>
    </source>
</evidence>
<comment type="subcellular location">
    <subcellularLocation>
        <location evidence="10">Cytoplasm</location>
    </subcellularLocation>
</comment>
<name>A0AAE3GEA7_9PSEU</name>
<dbReference type="Proteomes" id="UP001206128">
    <property type="component" value="Unassembled WGS sequence"/>
</dbReference>
<dbReference type="GO" id="GO:0006427">
    <property type="term" value="P:histidyl-tRNA aminoacylation"/>
    <property type="evidence" value="ECO:0007669"/>
    <property type="project" value="UniProtKB-UniRule"/>
</dbReference>
<dbReference type="InterPro" id="IPR033656">
    <property type="entry name" value="HisRS_anticodon"/>
</dbReference>
<dbReference type="InterPro" id="IPR004154">
    <property type="entry name" value="Anticodon-bd"/>
</dbReference>
<keyword evidence="4 10" id="KW-0436">Ligase</keyword>
<evidence type="ECO:0000256" key="11">
    <source>
        <dbReference type="PIRSR" id="PIRSR001549-1"/>
    </source>
</evidence>
<dbReference type="Gene3D" id="3.30.930.10">
    <property type="entry name" value="Bira Bifunctional Protein, Domain 2"/>
    <property type="match status" value="1"/>
</dbReference>
<comment type="caution">
    <text evidence="13">The sequence shown here is derived from an EMBL/GenBank/DDBJ whole genome shotgun (WGS) entry which is preliminary data.</text>
</comment>
<proteinExistence type="inferred from homology"/>
<dbReference type="RefSeq" id="WP_253772686.1">
    <property type="nucleotide sequence ID" value="NZ_JAMTCK010000007.1"/>
</dbReference>
<dbReference type="PROSITE" id="PS50862">
    <property type="entry name" value="AA_TRNA_LIGASE_II"/>
    <property type="match status" value="1"/>
</dbReference>
<comment type="similarity">
    <text evidence="1 10">Belongs to the class-II aminoacyl-tRNA synthetase family.</text>
</comment>
<reference evidence="13" key="1">
    <citation type="submission" date="2022-06" db="EMBL/GenBank/DDBJ databases">
        <title>Genomic Encyclopedia of Archaeal and Bacterial Type Strains, Phase II (KMG-II): from individual species to whole genera.</title>
        <authorList>
            <person name="Goeker M."/>
        </authorList>
    </citation>
    <scope>NUCLEOTIDE SEQUENCE</scope>
    <source>
        <strain evidence="13">DSM 43935</strain>
    </source>
</reference>
<dbReference type="GO" id="GO:0005524">
    <property type="term" value="F:ATP binding"/>
    <property type="evidence" value="ECO:0007669"/>
    <property type="project" value="UniProtKB-UniRule"/>
</dbReference>
<dbReference type="InterPro" id="IPR015807">
    <property type="entry name" value="His-tRNA-ligase"/>
</dbReference>
<dbReference type="InterPro" id="IPR036621">
    <property type="entry name" value="Anticodon-bd_dom_sf"/>
</dbReference>
<evidence type="ECO:0000256" key="10">
    <source>
        <dbReference type="HAMAP-Rule" id="MF_00127"/>
    </source>
</evidence>
<evidence type="ECO:0000313" key="14">
    <source>
        <dbReference type="Proteomes" id="UP001206128"/>
    </source>
</evidence>
<comment type="subunit">
    <text evidence="2 10">Homodimer.</text>
</comment>
<dbReference type="SUPFAM" id="SSF52954">
    <property type="entry name" value="Class II aaRS ABD-related"/>
    <property type="match status" value="1"/>
</dbReference>
<evidence type="ECO:0000256" key="7">
    <source>
        <dbReference type="ARBA" id="ARBA00022917"/>
    </source>
</evidence>
<dbReference type="Pfam" id="PF03129">
    <property type="entry name" value="HGTP_anticodon"/>
    <property type="match status" value="1"/>
</dbReference>
<dbReference type="AlphaFoldDB" id="A0AAE3GEA7"/>
<evidence type="ECO:0000256" key="6">
    <source>
        <dbReference type="ARBA" id="ARBA00022840"/>
    </source>
</evidence>
<dbReference type="PANTHER" id="PTHR43707">
    <property type="entry name" value="HISTIDYL-TRNA SYNTHETASE"/>
    <property type="match status" value="1"/>
</dbReference>
<dbReference type="NCBIfam" id="TIGR00442">
    <property type="entry name" value="hisS"/>
    <property type="match status" value="1"/>
</dbReference>
<dbReference type="SUPFAM" id="SSF55681">
    <property type="entry name" value="Class II aaRS and biotin synthetases"/>
    <property type="match status" value="1"/>
</dbReference>
<dbReference type="PANTHER" id="PTHR43707:SF1">
    <property type="entry name" value="HISTIDINE--TRNA LIGASE, MITOCHONDRIAL-RELATED"/>
    <property type="match status" value="1"/>
</dbReference>
<dbReference type="CDD" id="cd00859">
    <property type="entry name" value="HisRS_anticodon"/>
    <property type="match status" value="1"/>
</dbReference>
<keyword evidence="8 10" id="KW-0030">Aminoacyl-tRNA synthetase</keyword>
<comment type="catalytic activity">
    <reaction evidence="9 10">
        <text>tRNA(His) + L-histidine + ATP = L-histidyl-tRNA(His) + AMP + diphosphate + H(+)</text>
        <dbReference type="Rhea" id="RHEA:17313"/>
        <dbReference type="Rhea" id="RHEA-COMP:9665"/>
        <dbReference type="Rhea" id="RHEA-COMP:9689"/>
        <dbReference type="ChEBI" id="CHEBI:15378"/>
        <dbReference type="ChEBI" id="CHEBI:30616"/>
        <dbReference type="ChEBI" id="CHEBI:33019"/>
        <dbReference type="ChEBI" id="CHEBI:57595"/>
        <dbReference type="ChEBI" id="CHEBI:78442"/>
        <dbReference type="ChEBI" id="CHEBI:78527"/>
        <dbReference type="ChEBI" id="CHEBI:456215"/>
        <dbReference type="EC" id="6.1.1.21"/>
    </reaction>
</comment>
<dbReference type="PIRSF" id="PIRSF001549">
    <property type="entry name" value="His-tRNA_synth"/>
    <property type="match status" value="1"/>
</dbReference>
<organism evidence="13 14">
    <name type="scientific">Goodfellowiella coeruleoviolacea</name>
    <dbReference type="NCBI Taxonomy" id="334858"/>
    <lineage>
        <taxon>Bacteria</taxon>
        <taxon>Bacillati</taxon>
        <taxon>Actinomycetota</taxon>
        <taxon>Actinomycetes</taxon>
        <taxon>Pseudonocardiales</taxon>
        <taxon>Pseudonocardiaceae</taxon>
        <taxon>Goodfellowiella</taxon>
    </lineage>
</organism>
<feature type="binding site" evidence="11">
    <location>
        <position position="256"/>
    </location>
    <ligand>
        <name>L-histidine</name>
        <dbReference type="ChEBI" id="CHEBI:57595"/>
    </ligand>
</feature>